<evidence type="ECO:0000256" key="7">
    <source>
        <dbReference type="ARBA" id="ARBA00023136"/>
    </source>
</evidence>
<dbReference type="Gene3D" id="1.50.40.10">
    <property type="entry name" value="Mitochondrial carrier domain"/>
    <property type="match status" value="1"/>
</dbReference>
<evidence type="ECO:0000256" key="4">
    <source>
        <dbReference type="ARBA" id="ARBA00022692"/>
    </source>
</evidence>
<evidence type="ECO:0000256" key="5">
    <source>
        <dbReference type="ARBA" id="ARBA00022737"/>
    </source>
</evidence>
<protein>
    <recommendedName>
        <fullName evidence="12">Mitochondrial substrate carrier family protein</fullName>
    </recommendedName>
</protein>
<feature type="repeat" description="Solcar" evidence="8">
    <location>
        <begin position="14"/>
        <end position="99"/>
    </location>
</feature>
<keyword evidence="6" id="KW-1133">Transmembrane helix</keyword>
<reference evidence="10 11" key="1">
    <citation type="submission" date="2024-02" db="EMBL/GenBank/DDBJ databases">
        <authorList>
            <person name="Vignale AGUSTIN F."/>
            <person name="Sosa J E."/>
            <person name="Modenutti C."/>
        </authorList>
    </citation>
    <scope>NUCLEOTIDE SEQUENCE [LARGE SCALE GENOMIC DNA]</scope>
</reference>
<dbReference type="SUPFAM" id="SSF103506">
    <property type="entry name" value="Mitochondrial carrier"/>
    <property type="match status" value="1"/>
</dbReference>
<dbReference type="InterPro" id="IPR050391">
    <property type="entry name" value="Mito_Metabolite_Transporter"/>
</dbReference>
<evidence type="ECO:0000313" key="11">
    <source>
        <dbReference type="Proteomes" id="UP001642360"/>
    </source>
</evidence>
<dbReference type="PROSITE" id="PS50920">
    <property type="entry name" value="SOLCAR"/>
    <property type="match status" value="1"/>
</dbReference>
<evidence type="ECO:0000256" key="2">
    <source>
        <dbReference type="ARBA" id="ARBA00006375"/>
    </source>
</evidence>
<sequence>MKEGRKGEQRAHTKKIVLTSLSAMVAETTTFPIDMTKTRLQLHGESPSSTRPTNAVRVAAQIVLNEGLLGLYNGLSPAIIRHLFYTPIRIVGYEHLRNTLVPHDHQLSLSSKAIIGGISGVIAQIPLSEHGFQLPIAFSNVQNNSGVTSDHQYSLNPQFPSSSHVPLIVGNSLNSQIPVSEQEVQLPEVVSSAQTTHSFQIHPTNVTFGSFSSSVEVGIGQQARLGSRWWFQMLWVLMWKYAVASDVVAQDLSPNAAGNSIEAFAFSPPVILINNANGTGGLNYGVLEKDDGVEMSRPVEIVGPKEVLGECNVLYAPIMLMELVV</sequence>
<comment type="similarity">
    <text evidence="2 9">Belongs to the mitochondrial carrier (TC 2.A.29) family.</text>
</comment>
<dbReference type="Proteomes" id="UP001642360">
    <property type="component" value="Unassembled WGS sequence"/>
</dbReference>
<keyword evidence="4 8" id="KW-0812">Transmembrane</keyword>
<evidence type="ECO:0008006" key="12">
    <source>
        <dbReference type="Google" id="ProtNLM"/>
    </source>
</evidence>
<name>A0ABC8QUM5_9AQUA</name>
<keyword evidence="5" id="KW-0677">Repeat</keyword>
<keyword evidence="3 9" id="KW-0813">Transport</keyword>
<keyword evidence="11" id="KW-1185">Reference proteome</keyword>
<gene>
    <name evidence="10" type="ORF">ILEXP_LOCUS3289</name>
</gene>
<evidence type="ECO:0000313" key="10">
    <source>
        <dbReference type="EMBL" id="CAK9136313.1"/>
    </source>
</evidence>
<organism evidence="10 11">
    <name type="scientific">Ilex paraguariensis</name>
    <name type="common">yerba mate</name>
    <dbReference type="NCBI Taxonomy" id="185542"/>
    <lineage>
        <taxon>Eukaryota</taxon>
        <taxon>Viridiplantae</taxon>
        <taxon>Streptophyta</taxon>
        <taxon>Embryophyta</taxon>
        <taxon>Tracheophyta</taxon>
        <taxon>Spermatophyta</taxon>
        <taxon>Magnoliopsida</taxon>
        <taxon>eudicotyledons</taxon>
        <taxon>Gunneridae</taxon>
        <taxon>Pentapetalae</taxon>
        <taxon>asterids</taxon>
        <taxon>campanulids</taxon>
        <taxon>Aquifoliales</taxon>
        <taxon>Aquifoliaceae</taxon>
        <taxon>Ilex</taxon>
    </lineage>
</organism>
<keyword evidence="7 8" id="KW-0472">Membrane</keyword>
<evidence type="ECO:0000256" key="1">
    <source>
        <dbReference type="ARBA" id="ARBA00004141"/>
    </source>
</evidence>
<comment type="caution">
    <text evidence="10">The sequence shown here is derived from an EMBL/GenBank/DDBJ whole genome shotgun (WGS) entry which is preliminary data.</text>
</comment>
<evidence type="ECO:0000256" key="9">
    <source>
        <dbReference type="RuleBase" id="RU000488"/>
    </source>
</evidence>
<dbReference type="EMBL" id="CAUOFW020000748">
    <property type="protein sequence ID" value="CAK9136313.1"/>
    <property type="molecule type" value="Genomic_DNA"/>
</dbReference>
<dbReference type="Pfam" id="PF00153">
    <property type="entry name" value="Mito_carr"/>
    <property type="match status" value="1"/>
</dbReference>
<evidence type="ECO:0000256" key="3">
    <source>
        <dbReference type="ARBA" id="ARBA00022448"/>
    </source>
</evidence>
<dbReference type="InterPro" id="IPR023395">
    <property type="entry name" value="MCP_dom_sf"/>
</dbReference>
<dbReference type="InterPro" id="IPR018108">
    <property type="entry name" value="MCP_transmembrane"/>
</dbReference>
<proteinExistence type="inferred from homology"/>
<evidence type="ECO:0000256" key="8">
    <source>
        <dbReference type="PROSITE-ProRule" id="PRU00282"/>
    </source>
</evidence>
<dbReference type="GO" id="GO:0016020">
    <property type="term" value="C:membrane"/>
    <property type="evidence" value="ECO:0007669"/>
    <property type="project" value="UniProtKB-SubCell"/>
</dbReference>
<comment type="subcellular location">
    <subcellularLocation>
        <location evidence="1">Membrane</location>
        <topology evidence="1">Multi-pass membrane protein</topology>
    </subcellularLocation>
</comment>
<accession>A0ABC8QUM5</accession>
<dbReference type="AlphaFoldDB" id="A0ABC8QUM5"/>
<dbReference type="PANTHER" id="PTHR45618">
    <property type="entry name" value="MITOCHONDRIAL DICARBOXYLATE CARRIER-RELATED"/>
    <property type="match status" value="1"/>
</dbReference>
<evidence type="ECO:0000256" key="6">
    <source>
        <dbReference type="ARBA" id="ARBA00022989"/>
    </source>
</evidence>